<evidence type="ECO:0000256" key="2">
    <source>
        <dbReference type="ARBA" id="ARBA00022692"/>
    </source>
</evidence>
<protein>
    <submittedName>
        <fullName evidence="7">RDD family protein</fullName>
    </submittedName>
</protein>
<dbReference type="PANTHER" id="PTHR38480:SF1">
    <property type="entry name" value="SLR0254 PROTEIN"/>
    <property type="match status" value="1"/>
</dbReference>
<comment type="subcellular location">
    <subcellularLocation>
        <location evidence="1">Membrane</location>
        <topology evidence="1">Multi-pass membrane protein</topology>
    </subcellularLocation>
</comment>
<gene>
    <name evidence="7" type="ORF">GD597_06980</name>
</gene>
<keyword evidence="3 5" id="KW-1133">Transmembrane helix</keyword>
<keyword evidence="4 5" id="KW-0472">Membrane</keyword>
<evidence type="ECO:0000256" key="1">
    <source>
        <dbReference type="ARBA" id="ARBA00004141"/>
    </source>
</evidence>
<dbReference type="Pfam" id="PF06271">
    <property type="entry name" value="RDD"/>
    <property type="match status" value="1"/>
</dbReference>
<dbReference type="RefSeq" id="WP_171607122.1">
    <property type="nucleotide sequence ID" value="NZ_WHPF01000004.1"/>
</dbReference>
<evidence type="ECO:0000256" key="4">
    <source>
        <dbReference type="ARBA" id="ARBA00023136"/>
    </source>
</evidence>
<feature type="domain" description="RDD" evidence="6">
    <location>
        <begin position="18"/>
        <end position="144"/>
    </location>
</feature>
<comment type="caution">
    <text evidence="7">The sequence shown here is derived from an EMBL/GenBank/DDBJ whole genome shotgun (WGS) entry which is preliminary data.</text>
</comment>
<dbReference type="PANTHER" id="PTHR38480">
    <property type="entry name" value="SLR0254 PROTEIN"/>
    <property type="match status" value="1"/>
</dbReference>
<organism evidence="7 8">
    <name type="scientific">Limnovirga soli</name>
    <dbReference type="NCBI Taxonomy" id="2656915"/>
    <lineage>
        <taxon>Bacteria</taxon>
        <taxon>Pseudomonadati</taxon>
        <taxon>Bacteroidota</taxon>
        <taxon>Chitinophagia</taxon>
        <taxon>Chitinophagales</taxon>
        <taxon>Chitinophagaceae</taxon>
        <taxon>Limnovirga</taxon>
    </lineage>
</organism>
<keyword evidence="2 5" id="KW-0812">Transmembrane</keyword>
<dbReference type="InterPro" id="IPR010432">
    <property type="entry name" value="RDD"/>
</dbReference>
<proteinExistence type="predicted"/>
<evidence type="ECO:0000313" key="8">
    <source>
        <dbReference type="Proteomes" id="UP000598971"/>
    </source>
</evidence>
<dbReference type="GO" id="GO:0016020">
    <property type="term" value="C:membrane"/>
    <property type="evidence" value="ECO:0007669"/>
    <property type="project" value="UniProtKB-SubCell"/>
</dbReference>
<reference evidence="7" key="1">
    <citation type="submission" date="2019-10" db="EMBL/GenBank/DDBJ databases">
        <title>Draft genome sequence of Panacibacter sp. KCS-6.</title>
        <authorList>
            <person name="Yim K.J."/>
        </authorList>
    </citation>
    <scope>NUCLEOTIDE SEQUENCE</scope>
    <source>
        <strain evidence="7">KCS-6</strain>
    </source>
</reference>
<dbReference type="EMBL" id="WHPF01000004">
    <property type="protein sequence ID" value="NNV55196.1"/>
    <property type="molecule type" value="Genomic_DNA"/>
</dbReference>
<accession>A0A8J8FBX6</accession>
<evidence type="ECO:0000313" key="7">
    <source>
        <dbReference type="EMBL" id="NNV55196.1"/>
    </source>
</evidence>
<feature type="transmembrane region" description="Helical" evidence="5">
    <location>
        <begin position="110"/>
        <end position="131"/>
    </location>
</feature>
<dbReference type="Proteomes" id="UP000598971">
    <property type="component" value="Unassembled WGS sequence"/>
</dbReference>
<evidence type="ECO:0000259" key="6">
    <source>
        <dbReference type="Pfam" id="PF06271"/>
    </source>
</evidence>
<evidence type="ECO:0000256" key="5">
    <source>
        <dbReference type="SAM" id="Phobius"/>
    </source>
</evidence>
<feature type="transmembrane region" description="Helical" evidence="5">
    <location>
        <begin position="25"/>
        <end position="46"/>
    </location>
</feature>
<dbReference type="AlphaFoldDB" id="A0A8J8FBX6"/>
<name>A0A8J8FBX6_9BACT</name>
<keyword evidence="8" id="KW-1185">Reference proteome</keyword>
<sequence length="241" mass="26721">MATIAITTTQNISLEYTLASIGDRIVATLVDLGIFLAYFFVAAMLISFVGDSLGTSSSWIFISFFLPIAFYSLLSEIFFNGQTVGKRVMGIKVISLNGNQPSFGQYLARWLFRLIDLWSFSFVVGTITIAVTEKHQRVGDLVAGTTLVKLKPKTAIQETIFTPVVAENYIARYPEVVHLKDGDMQLVKEVLNNVAKTGNTMLALQTKEKIEQVLGIMSQQPDAIDFLHTILSDYNHLTAQL</sequence>
<feature type="transmembrane region" description="Helical" evidence="5">
    <location>
        <begin position="58"/>
        <end position="79"/>
    </location>
</feature>
<evidence type="ECO:0000256" key="3">
    <source>
        <dbReference type="ARBA" id="ARBA00022989"/>
    </source>
</evidence>